<dbReference type="AlphaFoldDB" id="A0A226DZ49"/>
<feature type="transmembrane region" description="Helical" evidence="2">
    <location>
        <begin position="293"/>
        <end position="310"/>
    </location>
</feature>
<evidence type="ECO:0000256" key="1">
    <source>
        <dbReference type="SAM" id="MobiDB-lite"/>
    </source>
</evidence>
<proteinExistence type="predicted"/>
<reference evidence="3 4" key="1">
    <citation type="submission" date="2015-12" db="EMBL/GenBank/DDBJ databases">
        <title>The genome of Folsomia candida.</title>
        <authorList>
            <person name="Faddeeva A."/>
            <person name="Derks M.F."/>
            <person name="Anvar Y."/>
            <person name="Smit S."/>
            <person name="Van Straalen N."/>
            <person name="Roelofs D."/>
        </authorList>
    </citation>
    <scope>NUCLEOTIDE SEQUENCE [LARGE SCALE GENOMIC DNA]</scope>
    <source>
        <strain evidence="3 4">VU population</strain>
        <tissue evidence="3">Whole body</tissue>
    </source>
</reference>
<evidence type="ECO:0000313" key="4">
    <source>
        <dbReference type="Proteomes" id="UP000198287"/>
    </source>
</evidence>
<name>A0A226DZ49_FOLCA</name>
<feature type="transmembrane region" description="Helical" evidence="2">
    <location>
        <begin position="256"/>
        <end position="273"/>
    </location>
</feature>
<dbReference type="EMBL" id="LNIX01000009">
    <property type="protein sequence ID" value="OXA50074.1"/>
    <property type="molecule type" value="Genomic_DNA"/>
</dbReference>
<organism evidence="3 4">
    <name type="scientific">Folsomia candida</name>
    <name type="common">Springtail</name>
    <dbReference type="NCBI Taxonomy" id="158441"/>
    <lineage>
        <taxon>Eukaryota</taxon>
        <taxon>Metazoa</taxon>
        <taxon>Ecdysozoa</taxon>
        <taxon>Arthropoda</taxon>
        <taxon>Hexapoda</taxon>
        <taxon>Collembola</taxon>
        <taxon>Entomobryomorpha</taxon>
        <taxon>Isotomoidea</taxon>
        <taxon>Isotomidae</taxon>
        <taxon>Proisotominae</taxon>
        <taxon>Folsomia</taxon>
    </lineage>
</organism>
<accession>A0A226DZ49</accession>
<protein>
    <submittedName>
        <fullName evidence="3">Uncharacterized protein</fullName>
    </submittedName>
</protein>
<gene>
    <name evidence="3" type="ORF">Fcan01_15021</name>
</gene>
<keyword evidence="2" id="KW-1133">Transmembrane helix</keyword>
<evidence type="ECO:0000256" key="2">
    <source>
        <dbReference type="SAM" id="Phobius"/>
    </source>
</evidence>
<keyword evidence="4" id="KW-1185">Reference proteome</keyword>
<feature type="transmembrane region" description="Helical" evidence="2">
    <location>
        <begin position="223"/>
        <end position="249"/>
    </location>
</feature>
<dbReference type="Proteomes" id="UP000198287">
    <property type="component" value="Unassembled WGS sequence"/>
</dbReference>
<comment type="caution">
    <text evidence="3">The sequence shown here is derived from an EMBL/GenBank/DDBJ whole genome shotgun (WGS) entry which is preliminary data.</text>
</comment>
<feature type="region of interest" description="Disordered" evidence="1">
    <location>
        <begin position="1"/>
        <end position="20"/>
    </location>
</feature>
<keyword evidence="2" id="KW-0472">Membrane</keyword>
<sequence>MGPKPPQEDTIPSSKNPKNVDFFVNDGPLYDEDVDFSEMNTEIDEDEKLLNDTVAKTRASIIPKRPTPKAERKWCQYFPCCLKLPLEIGIQILCVLDLIYCILSLVLWSTFLGMDLFAHKLSELNQTDRFRPPDNSGPVIGDPFETSTTTAKPPWTLRTETTEIPKYDLDVVDSDILSKQYSKIARITVARHEAIERACGHHYLIKYLFMHELMQTREIWQDFIWTAIIGELIFLLTAVLTLMCVCCFIEHRGAKLLVMILWWLEWIPIFLHYDALIRSQSKRLCILENASAYIKGQLFFLIFLVIRAMMFKPYQLLVHFCYIKELLVYGYLKDESINSIEESQYAQKYFQPFYDLEEDRESGNVDAYKNTDTTVSVGFDTIIPAEVANVQNKVMTNQDDPFSIRNQEIIAVQSGKIEQNIKSVRHF</sequence>
<evidence type="ECO:0000313" key="3">
    <source>
        <dbReference type="EMBL" id="OXA50074.1"/>
    </source>
</evidence>
<keyword evidence="2" id="KW-0812">Transmembrane</keyword>
<feature type="transmembrane region" description="Helical" evidence="2">
    <location>
        <begin position="92"/>
        <end position="111"/>
    </location>
</feature>